<evidence type="ECO:0000256" key="5">
    <source>
        <dbReference type="PROSITE-ProRule" id="PRU10007"/>
    </source>
</evidence>
<name>A0ABP7PUQ1_9GAMM</name>
<evidence type="ECO:0000313" key="8">
    <source>
        <dbReference type="EMBL" id="GAA3971365.1"/>
    </source>
</evidence>
<dbReference type="PANTHER" id="PTHR43570:SF20">
    <property type="entry name" value="ALDEHYDE DEHYDROGENASE ALDX-RELATED"/>
    <property type="match status" value="1"/>
</dbReference>
<dbReference type="SUPFAM" id="SSF53720">
    <property type="entry name" value="ALDH-like"/>
    <property type="match status" value="1"/>
</dbReference>
<organism evidence="8 9">
    <name type="scientific">Allohahella marinimesophila</name>
    <dbReference type="NCBI Taxonomy" id="1054972"/>
    <lineage>
        <taxon>Bacteria</taxon>
        <taxon>Pseudomonadati</taxon>
        <taxon>Pseudomonadota</taxon>
        <taxon>Gammaproteobacteria</taxon>
        <taxon>Oceanospirillales</taxon>
        <taxon>Hahellaceae</taxon>
        <taxon>Allohahella</taxon>
    </lineage>
</organism>
<evidence type="ECO:0000259" key="7">
    <source>
        <dbReference type="Pfam" id="PF00171"/>
    </source>
</evidence>
<proteinExistence type="inferred from homology"/>
<dbReference type="InterPro" id="IPR016163">
    <property type="entry name" value="Ald_DH_C"/>
</dbReference>
<evidence type="ECO:0000256" key="3">
    <source>
        <dbReference type="ARBA" id="ARBA00023027"/>
    </source>
</evidence>
<evidence type="ECO:0000256" key="2">
    <source>
        <dbReference type="ARBA" id="ARBA00023002"/>
    </source>
</evidence>
<dbReference type="PANTHER" id="PTHR43570">
    <property type="entry name" value="ALDEHYDE DEHYDROGENASE"/>
    <property type="match status" value="1"/>
</dbReference>
<dbReference type="PROSITE" id="PS00687">
    <property type="entry name" value="ALDEHYDE_DEHYDR_GLU"/>
    <property type="match status" value="1"/>
</dbReference>
<evidence type="ECO:0000256" key="6">
    <source>
        <dbReference type="RuleBase" id="RU003345"/>
    </source>
</evidence>
<dbReference type="CDD" id="cd07133">
    <property type="entry name" value="ALDH_CALDH_CalB"/>
    <property type="match status" value="1"/>
</dbReference>
<accession>A0ABP7PUQ1</accession>
<comment type="caution">
    <text evidence="8">The sequence shown here is derived from an EMBL/GenBank/DDBJ whole genome shotgun (WGS) entry which is preliminary data.</text>
</comment>
<dbReference type="PIRSF" id="PIRSF036492">
    <property type="entry name" value="ALDH"/>
    <property type="match status" value="1"/>
</dbReference>
<dbReference type="Pfam" id="PF00171">
    <property type="entry name" value="Aldedh"/>
    <property type="match status" value="1"/>
</dbReference>
<keyword evidence="9" id="KW-1185">Reference proteome</keyword>
<evidence type="ECO:0000313" key="9">
    <source>
        <dbReference type="Proteomes" id="UP001501337"/>
    </source>
</evidence>
<dbReference type="EMBL" id="BAABBO010000014">
    <property type="protein sequence ID" value="GAA3971365.1"/>
    <property type="molecule type" value="Genomic_DNA"/>
</dbReference>
<dbReference type="Gene3D" id="3.40.605.10">
    <property type="entry name" value="Aldehyde Dehydrogenase, Chain A, domain 1"/>
    <property type="match status" value="1"/>
</dbReference>
<reference evidence="9" key="1">
    <citation type="journal article" date="2019" name="Int. J. Syst. Evol. Microbiol.">
        <title>The Global Catalogue of Microorganisms (GCM) 10K type strain sequencing project: providing services to taxonomists for standard genome sequencing and annotation.</title>
        <authorList>
            <consortium name="The Broad Institute Genomics Platform"/>
            <consortium name="The Broad Institute Genome Sequencing Center for Infectious Disease"/>
            <person name="Wu L."/>
            <person name="Ma J."/>
        </authorList>
    </citation>
    <scope>NUCLEOTIDE SEQUENCE [LARGE SCALE GENOMIC DNA]</scope>
    <source>
        <strain evidence="9">JCM 17555</strain>
    </source>
</reference>
<evidence type="ECO:0000256" key="1">
    <source>
        <dbReference type="ARBA" id="ARBA00009986"/>
    </source>
</evidence>
<dbReference type="InterPro" id="IPR015590">
    <property type="entry name" value="Aldehyde_DH_dom"/>
</dbReference>
<keyword evidence="2 4" id="KW-0560">Oxidoreductase</keyword>
<dbReference type="Gene3D" id="3.40.309.10">
    <property type="entry name" value="Aldehyde Dehydrogenase, Chain A, domain 2"/>
    <property type="match status" value="1"/>
</dbReference>
<evidence type="ECO:0000256" key="4">
    <source>
        <dbReference type="PIRNR" id="PIRNR036492"/>
    </source>
</evidence>
<dbReference type="InterPro" id="IPR012394">
    <property type="entry name" value="Aldehyde_DH_NAD(P)"/>
</dbReference>
<feature type="active site" evidence="5">
    <location>
        <position position="225"/>
    </location>
</feature>
<dbReference type="InterPro" id="IPR016161">
    <property type="entry name" value="Ald_DH/histidinol_DH"/>
</dbReference>
<dbReference type="Proteomes" id="UP001501337">
    <property type="component" value="Unassembled WGS sequence"/>
</dbReference>
<comment type="similarity">
    <text evidence="1 4 6">Belongs to the aldehyde dehydrogenase family.</text>
</comment>
<protein>
    <recommendedName>
        <fullName evidence="4">Aldehyde dehydrogenase</fullName>
    </recommendedName>
</protein>
<dbReference type="RefSeq" id="WP_344808005.1">
    <property type="nucleotide sequence ID" value="NZ_BAABBO010000014.1"/>
</dbReference>
<keyword evidence="3" id="KW-0520">NAD</keyword>
<dbReference type="InterPro" id="IPR029510">
    <property type="entry name" value="Ald_DH_CS_GLU"/>
</dbReference>
<dbReference type="InterPro" id="IPR016162">
    <property type="entry name" value="Ald_DH_N"/>
</dbReference>
<feature type="domain" description="Aldehyde dehydrogenase" evidence="7">
    <location>
        <begin position="16"/>
        <end position="450"/>
    </location>
</feature>
<sequence length="481" mass="53229">MVATVIALPEKNTDIEQMHTRFKAQRDAFNNAVFPDYQVRRERLLKLKSALLRQQDAIIEAINLDFAGRSADETLLADIMPSIQAINYALKNLKGWMKPKSRRVHALFMPARNHLMYQPLGVIGIIVPWNYPINLAIGPLTGALAAGNRAMLKMSEYTPRTSGLLQKIIAETFTPDLVTVVTGEADIAAEFSGLPFDHLLFTGSTNVGRHVMRAAAENLTPVTLELGGKSPAIVSADVPLEDAATRLAFGKSFNAGQTCIAPDYVLCPEERIAPFVEAFSAAFAKMYPSIKDNSDYTSIINDRQYRRLQDYLTDAQAKGATLIQLNPANEVFDRGTRKLPLTLVLNATDKMKLMQEEIFGPILPIVATQGLDQALSYVNERPRPLALYFFGYNKAQQKKVLQQSHSGGVSLNDTLVHFAQDDMPFGGVGDSGMGHYHGHEGFLTFSNVKGVHVKQRLYTGSVIFPPHGTVLHQIIYKIFNR</sequence>
<gene>
    <name evidence="8" type="ORF">GCM10022278_30970</name>
</gene>